<keyword evidence="3" id="KW-1185">Reference proteome</keyword>
<protein>
    <submittedName>
        <fullName evidence="2">Uncharacterized protein</fullName>
    </submittedName>
</protein>
<comment type="caution">
    <text evidence="2">The sequence shown here is derived from an EMBL/GenBank/DDBJ whole genome shotgun (WGS) entry which is preliminary data.</text>
</comment>
<feature type="compositionally biased region" description="Basic and acidic residues" evidence="1">
    <location>
        <begin position="35"/>
        <end position="46"/>
    </location>
</feature>
<sequence length="85" mass="9062">MVETTLAANHGDHGAFHRVDGENYFGGPTAKFLEMKDGGLPKETALERAQSGALEPESGESTRLDANTPTVATGRQCTLDRTPTM</sequence>
<accession>L9WAM8</accession>
<organism evidence="2 3">
    <name type="scientific">Natronorubrum tibetense GA33</name>
    <dbReference type="NCBI Taxonomy" id="1114856"/>
    <lineage>
        <taxon>Archaea</taxon>
        <taxon>Methanobacteriati</taxon>
        <taxon>Methanobacteriota</taxon>
        <taxon>Stenosarchaea group</taxon>
        <taxon>Halobacteria</taxon>
        <taxon>Halobacteriales</taxon>
        <taxon>Natrialbaceae</taxon>
        <taxon>Natronorubrum</taxon>
    </lineage>
</organism>
<dbReference type="Proteomes" id="UP000011599">
    <property type="component" value="Unassembled WGS sequence"/>
</dbReference>
<evidence type="ECO:0000256" key="1">
    <source>
        <dbReference type="SAM" id="MobiDB-lite"/>
    </source>
</evidence>
<dbReference type="RefSeq" id="WP_006087817.1">
    <property type="nucleotide sequence ID" value="NZ_AOHW01000002.1"/>
</dbReference>
<feature type="region of interest" description="Disordered" evidence="1">
    <location>
        <begin position="1"/>
        <end position="21"/>
    </location>
</feature>
<dbReference type="EMBL" id="AOHW01000002">
    <property type="protein sequence ID" value="ELY46432.1"/>
    <property type="molecule type" value="Genomic_DNA"/>
</dbReference>
<name>L9WAM8_9EURY</name>
<dbReference type="PATRIC" id="fig|1114856.3.peg.162"/>
<reference evidence="2 3" key="1">
    <citation type="journal article" date="2014" name="PLoS Genet.">
        <title>Phylogenetically driven sequencing of extremely halophilic archaea reveals strategies for static and dynamic osmo-response.</title>
        <authorList>
            <person name="Becker E.A."/>
            <person name="Seitzer P.M."/>
            <person name="Tritt A."/>
            <person name="Larsen D."/>
            <person name="Krusor M."/>
            <person name="Yao A.I."/>
            <person name="Wu D."/>
            <person name="Madern D."/>
            <person name="Eisen J.A."/>
            <person name="Darling A.E."/>
            <person name="Facciotti M.T."/>
        </authorList>
    </citation>
    <scope>NUCLEOTIDE SEQUENCE [LARGE SCALE GENOMIC DNA]</scope>
    <source>
        <strain evidence="2 3">GA33</strain>
    </source>
</reference>
<feature type="compositionally biased region" description="Polar residues" evidence="1">
    <location>
        <begin position="59"/>
        <end position="85"/>
    </location>
</feature>
<dbReference type="AlphaFoldDB" id="L9WAM8"/>
<feature type="region of interest" description="Disordered" evidence="1">
    <location>
        <begin position="35"/>
        <end position="85"/>
    </location>
</feature>
<evidence type="ECO:0000313" key="2">
    <source>
        <dbReference type="EMBL" id="ELY46432.1"/>
    </source>
</evidence>
<evidence type="ECO:0000313" key="3">
    <source>
        <dbReference type="Proteomes" id="UP000011599"/>
    </source>
</evidence>
<feature type="compositionally biased region" description="Basic and acidic residues" evidence="1">
    <location>
        <begin position="10"/>
        <end position="21"/>
    </location>
</feature>
<gene>
    <name evidence="2" type="ORF">C496_00775</name>
</gene>
<proteinExistence type="predicted"/>